<dbReference type="InterPro" id="IPR055401">
    <property type="entry name" value="CEMIP_beta-hel_dom"/>
</dbReference>
<dbReference type="Pfam" id="PF24606">
    <property type="entry name" value="CEMIP_beta-hel"/>
    <property type="match status" value="1"/>
</dbReference>
<protein>
    <submittedName>
        <fullName evidence="3">Predicted protein</fullName>
    </submittedName>
</protein>
<dbReference type="SUPFAM" id="SSF51126">
    <property type="entry name" value="Pectin lyase-like"/>
    <property type="match status" value="1"/>
</dbReference>
<organism evidence="3">
    <name type="scientific">Hordeum vulgare subsp. vulgare</name>
    <name type="common">Domesticated barley</name>
    <dbReference type="NCBI Taxonomy" id="112509"/>
    <lineage>
        <taxon>Eukaryota</taxon>
        <taxon>Viridiplantae</taxon>
        <taxon>Streptophyta</taxon>
        <taxon>Embryophyta</taxon>
        <taxon>Tracheophyta</taxon>
        <taxon>Spermatophyta</taxon>
        <taxon>Magnoliopsida</taxon>
        <taxon>Liliopsida</taxon>
        <taxon>Poales</taxon>
        <taxon>Poaceae</taxon>
        <taxon>BOP clade</taxon>
        <taxon>Pooideae</taxon>
        <taxon>Triticodae</taxon>
        <taxon>Triticeae</taxon>
        <taxon>Hordeinae</taxon>
        <taxon>Hordeum</taxon>
    </lineage>
</organism>
<dbReference type="PANTHER" id="PTHR46769">
    <property type="entry name" value="POLYCYSTIC KIDNEY AND HEPATIC DISEASE 1 (AUTOSOMAL RECESSIVE)-LIKE 1"/>
    <property type="match status" value="1"/>
</dbReference>
<dbReference type="EMBL" id="AK367918">
    <property type="protein sequence ID" value="BAJ99121.1"/>
    <property type="molecule type" value="mRNA"/>
</dbReference>
<name>F2DVK0_HORVV</name>
<keyword evidence="1" id="KW-0732">Signal</keyword>
<sequence length="873" mass="96941">MQIHGNAPRTVYARLNDHAKQNDTVITVDSLVGWKVGDSIAISPTTFPKTSQSDFRTIVSIDAAKNQVTLNQGLSFARWGKLQYMTDQGIKLTPGVFKEMRAHPSVPEVLDERAVIVHLTRNIVIEAPNDTDWEAGHGVHFMWQGQSKVQLNGVEFRRCGQAGAIGRYAIHAHMQSYNMPDGFAWPEVSDGKFIGDANETVVRNVAIYDSKNRAIAIHGTCGARYVNNVAFNILGHAFFFEDGSEIRNHFIGNVALKIRPPTAENRLLRVDEKSSGIWFTNGNNHLRDNIIGDITGSGFGIWNAIGQGRAYMNYENIVTPNGVTFTPNLCGRSIFTCGWDGKNLPRARESWVLTALNSTTWSVKGDISGTMPDAIAGQDYGNTTGSGSVIFFKIEGASTVGSQITFKINASGYGCLGQSKWVELWPGYTPMIDYVNNTAFSSEAQGAQSASFAGDDFGTEVGGSIASMKDHRPNSPWDPDYRVPTVFRGTRLWMNQEGAYQNVMINPEYPEWILADNRGTDLSGSVQFGLVSNALFVGNSLNNLETSLYASDRHAMASYHFALSFHNLTFYNYPPLPPAITHTQRALVAVPGLMESWDLYLNPIEMGPATSQYGILGIYNWRKFNVSQFERCPPPNLEYIYNSTNYQGPDLPLFNGWQSRYWTHSGALYDKEGQLAGVKGEYLTFNVPYVTYNLTNKRIIGRQDVSTTIGTTDKMGGVVVEAADNYGRWDFYATLNCQRLDENWKTVGNWTVKDGTNSWILGGMRHCGVVRGGRYKFSHDDKIWRRRFHIAITNLNEIGDDATFGIQWAGDVQPVVYYNNVPLNSTFAVTSMSALASTKPSYYVDSSNNLVWVHHSGERMWDGSSLIAVVAPV</sequence>
<reference evidence="3" key="1">
    <citation type="journal article" date="2011" name="Plant Physiol.">
        <title>Comprehensive sequence analysis of 24,783 barley full-length cDNAs derived from 12 clone libraries.</title>
        <authorList>
            <person name="Matsumoto T."/>
            <person name="Tanaka T."/>
            <person name="Sakai H."/>
            <person name="Amano N."/>
            <person name="Kanamori H."/>
            <person name="Kurita K."/>
            <person name="Kikuta A."/>
            <person name="Kamiya K."/>
            <person name="Yamamoto M."/>
            <person name="Ikawa H."/>
            <person name="Fujii N."/>
            <person name="Hori K."/>
            <person name="Itoh T."/>
            <person name="Sato K."/>
        </authorList>
    </citation>
    <scope>NUCLEOTIDE SEQUENCE</scope>
    <source>
        <tissue evidence="3">Shoot and root</tissue>
    </source>
</reference>
<dbReference type="InterPro" id="IPR011050">
    <property type="entry name" value="Pectin_lyase_fold/virulence"/>
</dbReference>
<evidence type="ECO:0000259" key="2">
    <source>
        <dbReference type="Pfam" id="PF24606"/>
    </source>
</evidence>
<feature type="domain" description="CEMIP beta-helix" evidence="2">
    <location>
        <begin position="137"/>
        <end position="300"/>
    </location>
</feature>
<dbReference type="PANTHER" id="PTHR46769:SF2">
    <property type="entry name" value="FIBROCYSTIN-L ISOFORM 2 PRECURSOR-RELATED"/>
    <property type="match status" value="1"/>
</dbReference>
<evidence type="ECO:0000256" key="1">
    <source>
        <dbReference type="ARBA" id="ARBA00022729"/>
    </source>
</evidence>
<proteinExistence type="evidence at transcript level"/>
<dbReference type="AlphaFoldDB" id="F2DVK0"/>
<dbReference type="InterPro" id="IPR052387">
    <property type="entry name" value="Fibrocystin"/>
</dbReference>
<accession>F2DVK0</accession>
<evidence type="ECO:0000313" key="3">
    <source>
        <dbReference type="EMBL" id="BAJ99121.1"/>
    </source>
</evidence>